<sequence length="70" mass="8640">NSRLLLRYYWFKYEILIYFYFNRMSPMTSVERDNQKNWQSAYQKCANSSASIRIHQIFKQLYNIKSDISK</sequence>
<dbReference type="EMBL" id="GAIX01010366">
    <property type="protein sequence ID" value="JAA82194.1"/>
    <property type="molecule type" value="Transcribed_RNA"/>
</dbReference>
<proteinExistence type="predicted"/>
<reference evidence="1" key="1">
    <citation type="journal article" date="2013" name="BMC Genomics">
        <title>Unscrambling butterfly oogenesis.</title>
        <authorList>
            <person name="Carter J.M."/>
            <person name="Baker S.C."/>
            <person name="Pink R."/>
            <person name="Carter D.R."/>
            <person name="Collins A."/>
            <person name="Tomlin J."/>
            <person name="Gibbs M."/>
            <person name="Breuker C.J."/>
        </authorList>
    </citation>
    <scope>NUCLEOTIDE SEQUENCE</scope>
    <source>
        <tissue evidence="1">Ovary</tissue>
    </source>
</reference>
<accession>S4NY50</accession>
<feature type="non-terminal residue" evidence="1">
    <location>
        <position position="70"/>
    </location>
</feature>
<organism evidence="1">
    <name type="scientific">Pararge aegeria</name>
    <name type="common">speckled wood butterfly</name>
    <dbReference type="NCBI Taxonomy" id="116150"/>
    <lineage>
        <taxon>Eukaryota</taxon>
        <taxon>Metazoa</taxon>
        <taxon>Ecdysozoa</taxon>
        <taxon>Arthropoda</taxon>
        <taxon>Hexapoda</taxon>
        <taxon>Insecta</taxon>
        <taxon>Pterygota</taxon>
        <taxon>Neoptera</taxon>
        <taxon>Endopterygota</taxon>
        <taxon>Lepidoptera</taxon>
        <taxon>Glossata</taxon>
        <taxon>Ditrysia</taxon>
        <taxon>Papilionoidea</taxon>
        <taxon>Nymphalidae</taxon>
        <taxon>Satyrinae</taxon>
        <taxon>Satyrini</taxon>
        <taxon>Parargina</taxon>
        <taxon>Pararge</taxon>
    </lineage>
</organism>
<reference evidence="1" key="2">
    <citation type="submission" date="2013-05" db="EMBL/GenBank/DDBJ databases">
        <authorList>
            <person name="Carter J.-M."/>
            <person name="Baker S.C."/>
            <person name="Pink R."/>
            <person name="Carter D.R.F."/>
            <person name="Collins A."/>
            <person name="Tomlin J."/>
            <person name="Gibbs M."/>
            <person name="Breuker C.J."/>
        </authorList>
    </citation>
    <scope>NUCLEOTIDE SEQUENCE</scope>
    <source>
        <tissue evidence="1">Ovary</tissue>
    </source>
</reference>
<feature type="non-terminal residue" evidence="1">
    <location>
        <position position="1"/>
    </location>
</feature>
<evidence type="ECO:0000313" key="1">
    <source>
        <dbReference type="EMBL" id="JAA82194.1"/>
    </source>
</evidence>
<name>S4NY50_9NEOP</name>
<dbReference type="AlphaFoldDB" id="S4NY50"/>
<protein>
    <submittedName>
        <fullName evidence="1">Uncharacterized protein</fullName>
    </submittedName>
</protein>